<sequence length="62" mass="7297">MSDKESKDDRFYEPRNWDKFMRIDDGVGHEVSSFCGKCGHVIYEGDRFCTKCGAEKREEKKD</sequence>
<dbReference type="Proteomes" id="UP000559653">
    <property type="component" value="Unassembled WGS sequence"/>
</dbReference>
<evidence type="ECO:0000313" key="2">
    <source>
        <dbReference type="Proteomes" id="UP000559653"/>
    </source>
</evidence>
<organism evidence="1 2">
    <name type="scientific">Candidatus Nitrosomaritimum aestuariumsis</name>
    <dbReference type="NCBI Taxonomy" id="3342354"/>
    <lineage>
        <taxon>Archaea</taxon>
        <taxon>Nitrososphaerota</taxon>
        <taxon>Nitrososphaeria</taxon>
        <taxon>Nitrosopumilales</taxon>
        <taxon>Nitrosopumilaceae</taxon>
        <taxon>Candidatus Nitrosomaritimum</taxon>
    </lineage>
</organism>
<name>A0AC60VXH6_9ARCH</name>
<comment type="caution">
    <text evidence="1">The sequence shown here is derived from an EMBL/GenBank/DDBJ whole genome shotgun (WGS) entry which is preliminary data.</text>
</comment>
<dbReference type="EMBL" id="JACEMZ010000011">
    <property type="protein sequence ID" value="MBA4452141.1"/>
    <property type="molecule type" value="Genomic_DNA"/>
</dbReference>
<gene>
    <name evidence="1" type="ORF">H2B03_03055</name>
</gene>
<evidence type="ECO:0000313" key="1">
    <source>
        <dbReference type="EMBL" id="MBA4452141.1"/>
    </source>
</evidence>
<reference evidence="1 2" key="1">
    <citation type="journal article" date="2020" name="Appl. Environ. Microbiol.">
        <title>Genomic Characteristics of a Novel Species of Ammonia-Oxidizing Archaea from the Jiulong River Estuary.</title>
        <authorList>
            <person name="Zou D."/>
            <person name="Wan R."/>
            <person name="Han L."/>
            <person name="Xu M.N."/>
            <person name="Liu Y."/>
            <person name="Liu H."/>
            <person name="Kao S.J."/>
            <person name="Li M."/>
        </authorList>
    </citation>
    <scope>NUCLEOTIDE SEQUENCE [LARGE SCALE GENOMIC DNA]</scope>
    <source>
        <strain evidence="1">W1bin1</strain>
    </source>
</reference>
<accession>A0AC60VXH6</accession>
<protein>
    <submittedName>
        <fullName evidence="1">Zinc ribbon domain-containing protein</fullName>
    </submittedName>
</protein>
<proteinExistence type="predicted"/>